<evidence type="ECO:0000313" key="3">
    <source>
        <dbReference type="EMBL" id="CAB5209099.1"/>
    </source>
</evidence>
<protein>
    <submittedName>
        <fullName evidence="2">Uncharacterized protein</fullName>
    </submittedName>
</protein>
<proteinExistence type="predicted"/>
<reference evidence="2" key="1">
    <citation type="submission" date="2020-04" db="EMBL/GenBank/DDBJ databases">
        <authorList>
            <person name="Chiriac C."/>
            <person name="Salcher M."/>
            <person name="Ghai R."/>
            <person name="Kavagutti S V."/>
        </authorList>
    </citation>
    <scope>NUCLEOTIDE SEQUENCE</scope>
</reference>
<feature type="compositionally biased region" description="Basic and acidic residues" evidence="1">
    <location>
        <begin position="131"/>
        <end position="143"/>
    </location>
</feature>
<gene>
    <name evidence="3" type="ORF">UFOVP181_314</name>
    <name evidence="2" type="ORF">UFOVP57_325</name>
</gene>
<evidence type="ECO:0000313" key="2">
    <source>
        <dbReference type="EMBL" id="CAB4125924.1"/>
    </source>
</evidence>
<dbReference type="EMBL" id="LR796187">
    <property type="protein sequence ID" value="CAB4125924.1"/>
    <property type="molecule type" value="Genomic_DNA"/>
</dbReference>
<dbReference type="EMBL" id="LR798231">
    <property type="protein sequence ID" value="CAB5209099.1"/>
    <property type="molecule type" value="Genomic_DNA"/>
</dbReference>
<evidence type="ECO:0000256" key="1">
    <source>
        <dbReference type="SAM" id="MobiDB-lite"/>
    </source>
</evidence>
<feature type="region of interest" description="Disordered" evidence="1">
    <location>
        <begin position="131"/>
        <end position="176"/>
    </location>
</feature>
<sequence length="207" mass="22530">MQNLKHVGRIKSTNKKVLVAYRTLPGDAYSALVVPTENMPDEMHNAIINLVESPAAQESYEFAEALDRTQFPDGSRMLPNLHGNGRLVKVSTDQVEMTPVPGVSILLSELNQMIADQRGVAVDGLCIAPSSHDKARDVKDDAPASKVSTDTTDPEETSVVESTEPSGPEATPESRARYFRSQADKLAKQAASFRRKAEELAPTKKAK</sequence>
<name>A0A6J5KU28_9CAUD</name>
<organism evidence="2">
    <name type="scientific">uncultured Caudovirales phage</name>
    <dbReference type="NCBI Taxonomy" id="2100421"/>
    <lineage>
        <taxon>Viruses</taxon>
        <taxon>Duplodnaviria</taxon>
        <taxon>Heunggongvirae</taxon>
        <taxon>Uroviricota</taxon>
        <taxon>Caudoviricetes</taxon>
        <taxon>Peduoviridae</taxon>
        <taxon>Maltschvirus</taxon>
        <taxon>Maltschvirus maltsch</taxon>
    </lineage>
</organism>
<accession>A0A6J5KU28</accession>